<proteinExistence type="predicted"/>
<gene>
    <name evidence="2" type="ORF">LCGC14_0723990</name>
</gene>
<reference evidence="2" key="1">
    <citation type="journal article" date="2015" name="Nature">
        <title>Complex archaea that bridge the gap between prokaryotes and eukaryotes.</title>
        <authorList>
            <person name="Spang A."/>
            <person name="Saw J.H."/>
            <person name="Jorgensen S.L."/>
            <person name="Zaremba-Niedzwiedzka K."/>
            <person name="Martijn J."/>
            <person name="Lind A.E."/>
            <person name="van Eijk R."/>
            <person name="Schleper C."/>
            <person name="Guy L."/>
            <person name="Ettema T.J."/>
        </authorList>
    </citation>
    <scope>NUCLEOTIDE SEQUENCE</scope>
</reference>
<name>A0A0F9TIW5_9ZZZZ</name>
<feature type="compositionally biased region" description="Basic residues" evidence="1">
    <location>
        <begin position="251"/>
        <end position="261"/>
    </location>
</feature>
<accession>A0A0F9TIW5</accession>
<evidence type="ECO:0000256" key="1">
    <source>
        <dbReference type="SAM" id="MobiDB-lite"/>
    </source>
</evidence>
<evidence type="ECO:0000313" key="2">
    <source>
        <dbReference type="EMBL" id="KKN41378.1"/>
    </source>
</evidence>
<protein>
    <submittedName>
        <fullName evidence="2">Uncharacterized protein</fullName>
    </submittedName>
</protein>
<comment type="caution">
    <text evidence="2">The sequence shown here is derived from an EMBL/GenBank/DDBJ whole genome shotgun (WGS) entry which is preliminary data.</text>
</comment>
<sequence length="261" mass="29212">MALDIQELVRANKPIYVYNRASKYLNSASPYVLEMRDGNKRIAKVIIPATKYPFLLSGHVPAKLLAESTEFYAAVSKGILELVDPDKAKKIMENPTAQKVQEHALKKFQPVRRTANVPPEIMTNKNREDYRPAGADKGISGLPEQSRQSSTPLVVAETRGEGASGPGDVNASVLQIVMDLKSDKNLYEEKWLELDGMENLTDLDYGYLLNNCKEFPKILQLARTELANLVGDDTAAELEEEREIEEAAPTGKRRGRKRRKK</sequence>
<dbReference type="AlphaFoldDB" id="A0A0F9TIW5"/>
<organism evidence="2">
    <name type="scientific">marine sediment metagenome</name>
    <dbReference type="NCBI Taxonomy" id="412755"/>
    <lineage>
        <taxon>unclassified sequences</taxon>
        <taxon>metagenomes</taxon>
        <taxon>ecological metagenomes</taxon>
    </lineage>
</organism>
<dbReference type="EMBL" id="LAZR01001651">
    <property type="protein sequence ID" value="KKN41378.1"/>
    <property type="molecule type" value="Genomic_DNA"/>
</dbReference>
<feature type="compositionally biased region" description="Acidic residues" evidence="1">
    <location>
        <begin position="237"/>
        <end position="246"/>
    </location>
</feature>
<feature type="region of interest" description="Disordered" evidence="1">
    <location>
        <begin position="237"/>
        <end position="261"/>
    </location>
</feature>
<feature type="region of interest" description="Disordered" evidence="1">
    <location>
        <begin position="124"/>
        <end position="150"/>
    </location>
</feature>